<dbReference type="EMBL" id="LHXP01000077">
    <property type="protein sequence ID" value="KXA92307.1"/>
    <property type="molecule type" value="Genomic_DNA"/>
</dbReference>
<evidence type="ECO:0000313" key="1">
    <source>
        <dbReference type="EMBL" id="KXA92307.1"/>
    </source>
</evidence>
<name>A0A133UDM1_9EURY</name>
<keyword evidence="2" id="KW-1185">Reference proteome</keyword>
<reference evidence="1 2" key="1">
    <citation type="journal article" date="2016" name="Sci. Rep.">
        <title>Metabolic traits of an uncultured archaeal lineage -MSBL1- from brine pools of the Red Sea.</title>
        <authorList>
            <person name="Mwirichia R."/>
            <person name="Alam I."/>
            <person name="Rashid M."/>
            <person name="Vinu M."/>
            <person name="Ba-Alawi W."/>
            <person name="Anthony Kamau A."/>
            <person name="Kamanda Ngugi D."/>
            <person name="Goker M."/>
            <person name="Klenk H.P."/>
            <person name="Bajic V."/>
            <person name="Stingl U."/>
        </authorList>
    </citation>
    <scope>NUCLEOTIDE SEQUENCE [LARGE SCALE GENOMIC DNA]</scope>
    <source>
        <strain evidence="1">SCGC-AAA259E22</strain>
    </source>
</reference>
<dbReference type="AlphaFoldDB" id="A0A133UDM1"/>
<comment type="caution">
    <text evidence="1">The sequence shown here is derived from an EMBL/GenBank/DDBJ whole genome shotgun (WGS) entry which is preliminary data.</text>
</comment>
<evidence type="ECO:0000313" key="2">
    <source>
        <dbReference type="Proteomes" id="UP000070657"/>
    </source>
</evidence>
<organism evidence="1 2">
    <name type="scientific">candidate division MSBL1 archaeon SCGC-AAA259E22</name>
    <dbReference type="NCBI Taxonomy" id="1698265"/>
    <lineage>
        <taxon>Archaea</taxon>
        <taxon>Methanobacteriati</taxon>
        <taxon>Methanobacteriota</taxon>
        <taxon>candidate division MSBL1</taxon>
    </lineage>
</organism>
<dbReference type="Proteomes" id="UP000070657">
    <property type="component" value="Unassembled WGS sequence"/>
</dbReference>
<protein>
    <submittedName>
        <fullName evidence="1">Uncharacterized protein</fullName>
    </submittedName>
</protein>
<sequence length="74" mass="8534">MRTKSVIADAFFRYPTGFLLESFYPYENKRWFRSVIFDSMNAEDVTKDSGGTSDETDFFRYRISPESPLASALG</sequence>
<proteinExistence type="predicted"/>
<accession>A0A133UDM1</accession>
<gene>
    <name evidence="1" type="ORF">AKJ66_04375</name>
</gene>